<dbReference type="NCBIfam" id="TIGR01630">
    <property type="entry name" value="psiM2_ORF9"/>
    <property type="match status" value="1"/>
</dbReference>
<sequence length="514" mass="58867">MLEVVRSERQKREARRNLDRELEQTGASLSSFTKAAWHVLEPGQPYKHGWHLDAISDHLEAVTAGHITRLLINIPPGTMKSLSVGVMWPAWEWGPKGFPHMRYLGTSHSHPLAIRDNLKMRRLVASEWYQDRWGEHVQLMADQNAKLKFENTATGFREAMAFTGLTGSRGDRVLIDDPLSVDNANSDTQREAVNDTFRESVPTRLNNPDSSAIIVVMQRLHENDVSGLILANDFGYDHLMLPMEFEPERRCYTSIGFTDPRKTEGELLFPERFPREVVERDKKIMLSYAVAGQFQQRPAPREGGLFKAEWLKPCQMKDLPKKETLTIYGGSDYAVTADAGDYTVHGVVGLDPQGRMWLLDIWRKQASSDHWVESFCDMVLEWRPIGWAEETGQIKSGVGPFLTQRMRKRQAYVAREMFPTRGDKAIRAQSIRGRMALDGLYVPIDAPWYEKFASELLTFPSGKNDDQVDMLGLIGQLLDRMYSKPEPEPEKENRVRDWFEEPEDDDDSPDWKVA</sequence>
<name>A0A1S7TW01_9HYPH</name>
<dbReference type="AlphaFoldDB" id="A0A1S7TW01"/>
<reference evidence="2" key="1">
    <citation type="submission" date="2016-01" db="EMBL/GenBank/DDBJ databases">
        <authorList>
            <person name="Regsiter A."/>
            <person name="william w."/>
        </authorList>
    </citation>
    <scope>NUCLEOTIDE SEQUENCE</scope>
    <source>
        <strain evidence="2">NCPPB 1641</strain>
    </source>
</reference>
<feature type="region of interest" description="Disordered" evidence="1">
    <location>
        <begin position="1"/>
        <end position="23"/>
    </location>
</feature>
<comment type="caution">
    <text evidence="2">The sequence shown here is derived from an EMBL/GenBank/DDBJ whole genome shotgun (WGS) entry which is preliminary data.</text>
</comment>
<dbReference type="Proteomes" id="UP000192140">
    <property type="component" value="Unassembled WGS sequence"/>
</dbReference>
<accession>A0A1S7TW01</accession>
<protein>
    <submittedName>
        <fullName evidence="2">Phage large subunit terminase</fullName>
    </submittedName>
</protein>
<evidence type="ECO:0000313" key="3">
    <source>
        <dbReference type="Proteomes" id="UP000192140"/>
    </source>
</evidence>
<evidence type="ECO:0000256" key="1">
    <source>
        <dbReference type="SAM" id="MobiDB-lite"/>
    </source>
</evidence>
<evidence type="ECO:0000313" key="2">
    <source>
        <dbReference type="EMBL" id="CVI58789.1"/>
    </source>
</evidence>
<feature type="region of interest" description="Disordered" evidence="1">
    <location>
        <begin position="481"/>
        <end position="514"/>
    </location>
</feature>
<gene>
    <name evidence="2" type="ORF">AGR7A_Lc120260</name>
</gene>
<dbReference type="EMBL" id="FCNP01000033">
    <property type="protein sequence ID" value="CVI58789.1"/>
    <property type="molecule type" value="Genomic_DNA"/>
</dbReference>
<dbReference type="InterPro" id="IPR006517">
    <property type="entry name" value="Phage_terminase_lsu-like_C"/>
</dbReference>
<organism evidence="2 3">
    <name type="scientific">Agrobacterium deltaense NCPPB 1641</name>
    <dbReference type="NCBI Taxonomy" id="1183425"/>
    <lineage>
        <taxon>Bacteria</taxon>
        <taxon>Pseudomonadati</taxon>
        <taxon>Pseudomonadota</taxon>
        <taxon>Alphaproteobacteria</taxon>
        <taxon>Hyphomicrobiales</taxon>
        <taxon>Rhizobiaceae</taxon>
        <taxon>Rhizobium/Agrobacterium group</taxon>
        <taxon>Agrobacterium</taxon>
    </lineage>
</organism>
<feature type="compositionally biased region" description="Basic and acidic residues" evidence="1">
    <location>
        <begin position="481"/>
        <end position="499"/>
    </location>
</feature>
<keyword evidence="3" id="KW-1185">Reference proteome</keyword>
<proteinExistence type="predicted"/>
<dbReference type="RefSeq" id="WP_121490324.1">
    <property type="nucleotide sequence ID" value="NZ_LT009776.1"/>
</dbReference>